<reference evidence="1 2" key="1">
    <citation type="submission" date="2014-11" db="EMBL/GenBank/DDBJ databases">
        <title>Symbiosis island explosion on the genome of extra-slow-growing strains of soybean bradyrhizobia with massive insertion sequences.</title>
        <authorList>
            <person name="Iida T."/>
            <person name="Minamisawa K."/>
        </authorList>
    </citation>
    <scope>NUCLEOTIDE SEQUENCE [LARGE SCALE GENOMIC DNA]</scope>
    <source>
        <strain evidence="1 2">NK6</strain>
    </source>
</reference>
<dbReference type="EMBL" id="AP014685">
    <property type="protein sequence ID" value="BAR57085.1"/>
    <property type="molecule type" value="Genomic_DNA"/>
</dbReference>
<gene>
    <name evidence="1" type="ORF">NK6_3913</name>
</gene>
<name>A0A0E3VUA8_9BRAD</name>
<organism evidence="1 2">
    <name type="scientific">Bradyrhizobium diazoefficiens</name>
    <dbReference type="NCBI Taxonomy" id="1355477"/>
    <lineage>
        <taxon>Bacteria</taxon>
        <taxon>Pseudomonadati</taxon>
        <taxon>Pseudomonadota</taxon>
        <taxon>Alphaproteobacteria</taxon>
        <taxon>Hyphomicrobiales</taxon>
        <taxon>Nitrobacteraceae</taxon>
        <taxon>Bradyrhizobium</taxon>
    </lineage>
</organism>
<evidence type="ECO:0000313" key="1">
    <source>
        <dbReference type="EMBL" id="BAR57085.1"/>
    </source>
</evidence>
<dbReference type="RefSeq" id="WP_240537870.1">
    <property type="nucleotide sequence ID" value="NZ_JAFCKD010000272.1"/>
</dbReference>
<dbReference type="AlphaFoldDB" id="A0A0E3VUA8"/>
<evidence type="ECO:0000313" key="2">
    <source>
        <dbReference type="Proteomes" id="UP000063308"/>
    </source>
</evidence>
<sequence length="59" mass="6488">MEAKEFARQKVSEGLAVYAGTINPYVPKQLISASRVSTWLDDAQEPDSAQPGRAHSKEK</sequence>
<proteinExistence type="predicted"/>
<protein>
    <submittedName>
        <fullName evidence="1">Uncharacterized protein</fullName>
    </submittedName>
</protein>
<dbReference type="Proteomes" id="UP000063308">
    <property type="component" value="Chromosome"/>
</dbReference>
<accession>A0A0E3VUA8</accession>